<reference evidence="7 8" key="1">
    <citation type="submission" date="2018-08" db="EMBL/GenBank/DDBJ databases">
        <title>Chitinophaga sp. K20C18050901, a novel bacterium isolated from forest soil.</title>
        <authorList>
            <person name="Wang C."/>
        </authorList>
    </citation>
    <scope>NUCLEOTIDE SEQUENCE [LARGE SCALE GENOMIC DNA]</scope>
    <source>
        <strain evidence="7 8">K20C18050901</strain>
    </source>
</reference>
<dbReference type="PANTHER" id="PTHR43734:SF1">
    <property type="entry name" value="PHYTOENE DESATURASE"/>
    <property type="match status" value="1"/>
</dbReference>
<dbReference type="Pfam" id="PF01593">
    <property type="entry name" value="Amino_oxidase"/>
    <property type="match status" value="1"/>
</dbReference>
<dbReference type="InterPro" id="IPR014105">
    <property type="entry name" value="Carotenoid/retinoid_OxRdtase"/>
</dbReference>
<keyword evidence="4 5" id="KW-0560">Oxidoreductase</keyword>
<protein>
    <submittedName>
        <fullName evidence="7">Phytoene desaturase</fullName>
    </submittedName>
</protein>
<gene>
    <name evidence="7" type="primary">crtI</name>
    <name evidence="7" type="ORF">DXN04_27880</name>
</gene>
<evidence type="ECO:0000259" key="6">
    <source>
        <dbReference type="Pfam" id="PF01593"/>
    </source>
</evidence>
<evidence type="ECO:0000256" key="5">
    <source>
        <dbReference type="RuleBase" id="RU362075"/>
    </source>
</evidence>
<feature type="domain" description="Amine oxidase" evidence="6">
    <location>
        <begin position="17"/>
        <end position="490"/>
    </location>
</feature>
<keyword evidence="8" id="KW-1185">Reference proteome</keyword>
<name>A0A3E1NUV4_9BACT</name>
<keyword evidence="3 5" id="KW-0125">Carotenoid biosynthesis</keyword>
<dbReference type="AlphaFoldDB" id="A0A3E1NUV4"/>
<accession>A0A3E1NUV4</accession>
<dbReference type="InterPro" id="IPR036188">
    <property type="entry name" value="FAD/NAD-bd_sf"/>
</dbReference>
<evidence type="ECO:0000256" key="4">
    <source>
        <dbReference type="ARBA" id="ARBA00023002"/>
    </source>
</evidence>
<evidence type="ECO:0000256" key="3">
    <source>
        <dbReference type="ARBA" id="ARBA00022746"/>
    </source>
</evidence>
<dbReference type="Gene3D" id="3.50.50.60">
    <property type="entry name" value="FAD/NAD(P)-binding domain"/>
    <property type="match status" value="2"/>
</dbReference>
<evidence type="ECO:0000256" key="2">
    <source>
        <dbReference type="ARBA" id="ARBA00006046"/>
    </source>
</evidence>
<dbReference type="SUPFAM" id="SSF51905">
    <property type="entry name" value="FAD/NAD(P)-binding domain"/>
    <property type="match status" value="1"/>
</dbReference>
<dbReference type="PANTHER" id="PTHR43734">
    <property type="entry name" value="PHYTOENE DESATURASE"/>
    <property type="match status" value="1"/>
</dbReference>
<comment type="pathway">
    <text evidence="1 5">Carotenoid biosynthesis.</text>
</comment>
<evidence type="ECO:0000313" key="7">
    <source>
        <dbReference type="EMBL" id="RFM31538.1"/>
    </source>
</evidence>
<dbReference type="GO" id="GO:0016117">
    <property type="term" value="P:carotenoid biosynthetic process"/>
    <property type="evidence" value="ECO:0007669"/>
    <property type="project" value="UniProtKB-KW"/>
</dbReference>
<organism evidence="7 8">
    <name type="scientific">Chitinophaga silvisoli</name>
    <dbReference type="NCBI Taxonomy" id="2291814"/>
    <lineage>
        <taxon>Bacteria</taxon>
        <taxon>Pseudomonadati</taxon>
        <taxon>Bacteroidota</taxon>
        <taxon>Chitinophagia</taxon>
        <taxon>Chitinophagales</taxon>
        <taxon>Chitinophagaceae</taxon>
        <taxon>Chitinophaga</taxon>
    </lineage>
</organism>
<comment type="caution">
    <text evidence="7">The sequence shown here is derived from an EMBL/GenBank/DDBJ whole genome shotgun (WGS) entry which is preliminary data.</text>
</comment>
<dbReference type="NCBIfam" id="TIGR02734">
    <property type="entry name" value="crtI_fam"/>
    <property type="match status" value="1"/>
</dbReference>
<dbReference type="EMBL" id="QTJV01000013">
    <property type="protein sequence ID" value="RFM31538.1"/>
    <property type="molecule type" value="Genomic_DNA"/>
</dbReference>
<dbReference type="RefSeq" id="WP_116856693.1">
    <property type="nucleotide sequence ID" value="NZ_QTJV01000013.1"/>
</dbReference>
<dbReference type="Proteomes" id="UP000261174">
    <property type="component" value="Unassembled WGS sequence"/>
</dbReference>
<dbReference type="GO" id="GO:0016491">
    <property type="term" value="F:oxidoreductase activity"/>
    <property type="evidence" value="ECO:0007669"/>
    <property type="project" value="UniProtKB-KW"/>
</dbReference>
<sequence>MKQNKGDDILIIGAGYAGLSAAITLASHGRKVTVVEKHSTTGGRSRAFTENGFTFDMGPSWYWMPEVAEGFFNRNGRNIEDYMSLVRLDPSYQVIFENNEAVELPASFAGICSLFESIEKGAGAQLEKFMQEAEYKYRTAMKTYIHKPGLHFNELCSMEVLQSVLKMDMLQSFSNHIKRYFKHEKLLKIIEFPILFLGATADKIPAMYSMMNYADMKLGTWYPMGGMVRLAKAMTTLAIEKGVTFLLDTEVERLEVVGNKVSGAYTGKGFLPADIVISGADYHHTDRELLPAEKSNYSEKYWEKRVMAPSCLIYYIGVNRVLPGLQHHNLFFNHDLRQHADAIYTNPSWPGQPLFYLCCPSKTDVGVAPPGMENLFYLIPTAPGLADTPAIRERYLELVLKETASYCGQDFSGDIISSRSYAYSNFLSDYHAYKGNAYGLANTLGQTAFLKPSIRHKKLHNLFFTGQLTVPGPGVPPAILSGEMVAQHILRQKIVKHEITL</sequence>
<dbReference type="OrthoDB" id="9774675at2"/>
<dbReference type="InterPro" id="IPR002937">
    <property type="entry name" value="Amino_oxidase"/>
</dbReference>
<evidence type="ECO:0000313" key="8">
    <source>
        <dbReference type="Proteomes" id="UP000261174"/>
    </source>
</evidence>
<comment type="similarity">
    <text evidence="2 5">Belongs to the carotenoid/retinoid oxidoreductase family.</text>
</comment>
<proteinExistence type="inferred from homology"/>
<evidence type="ECO:0000256" key="1">
    <source>
        <dbReference type="ARBA" id="ARBA00004829"/>
    </source>
</evidence>